<comment type="caution">
    <text evidence="2">The sequence shown here is derived from an EMBL/GenBank/DDBJ whole genome shotgun (WGS) entry which is preliminary data.</text>
</comment>
<dbReference type="PANTHER" id="PTHR43606:SF8">
    <property type="entry name" value="ALKALINE PHOSPHATASE"/>
    <property type="match status" value="1"/>
</dbReference>
<protein>
    <recommendedName>
        <fullName evidence="1">PhoD-like phosphatase metallophosphatase domain-containing protein</fullName>
    </recommendedName>
</protein>
<dbReference type="Proteomes" id="UP001287356">
    <property type="component" value="Unassembled WGS sequence"/>
</dbReference>
<dbReference type="InterPro" id="IPR018946">
    <property type="entry name" value="PhoD-like_MPP"/>
</dbReference>
<evidence type="ECO:0000313" key="2">
    <source>
        <dbReference type="EMBL" id="KAK3373046.1"/>
    </source>
</evidence>
<dbReference type="PANTHER" id="PTHR43606">
    <property type="entry name" value="PHOSPHATASE, PUTATIVE (AFU_ORTHOLOGUE AFUA_6G08710)-RELATED"/>
    <property type="match status" value="1"/>
</dbReference>
<dbReference type="AlphaFoldDB" id="A0AAE0N6Z7"/>
<sequence>MPICATRRGQQAGGLKAFTLYNFRFTICGSDKASALGRTKTSPATNDDVSLINLAVFSGSNYLGQLHPINKVKIITDDASQARGYFNAYGNAAHCLGRLYLRGRTHMCRDGSSTLNNTEALFRSDEPAISVDQRKMNAARAYYEWMPIRQVDAGDNSGLIDAIRNDASRHRVLDLVWLGEKQYTSAMGDGASLARARVNENPQLQ</sequence>
<proteinExistence type="predicted"/>
<keyword evidence="3" id="KW-1185">Reference proteome</keyword>
<dbReference type="Pfam" id="PF09423">
    <property type="entry name" value="PhoD"/>
    <property type="match status" value="1"/>
</dbReference>
<dbReference type="InterPro" id="IPR052900">
    <property type="entry name" value="Phospholipid_Metab_Enz"/>
</dbReference>
<name>A0AAE0N6Z7_9PEZI</name>
<feature type="domain" description="PhoD-like phosphatase metallophosphatase" evidence="1">
    <location>
        <begin position="126"/>
        <end position="189"/>
    </location>
</feature>
<organism evidence="2 3">
    <name type="scientific">Lasiosphaeria ovina</name>
    <dbReference type="NCBI Taxonomy" id="92902"/>
    <lineage>
        <taxon>Eukaryota</taxon>
        <taxon>Fungi</taxon>
        <taxon>Dikarya</taxon>
        <taxon>Ascomycota</taxon>
        <taxon>Pezizomycotina</taxon>
        <taxon>Sordariomycetes</taxon>
        <taxon>Sordariomycetidae</taxon>
        <taxon>Sordariales</taxon>
        <taxon>Lasiosphaeriaceae</taxon>
        <taxon>Lasiosphaeria</taxon>
    </lineage>
</organism>
<reference evidence="2" key="1">
    <citation type="journal article" date="2023" name="Mol. Phylogenet. Evol.">
        <title>Genome-scale phylogeny and comparative genomics of the fungal order Sordariales.</title>
        <authorList>
            <person name="Hensen N."/>
            <person name="Bonometti L."/>
            <person name="Westerberg I."/>
            <person name="Brannstrom I.O."/>
            <person name="Guillou S."/>
            <person name="Cros-Aarteil S."/>
            <person name="Calhoun S."/>
            <person name="Haridas S."/>
            <person name="Kuo A."/>
            <person name="Mondo S."/>
            <person name="Pangilinan J."/>
            <person name="Riley R."/>
            <person name="LaButti K."/>
            <person name="Andreopoulos B."/>
            <person name="Lipzen A."/>
            <person name="Chen C."/>
            <person name="Yan M."/>
            <person name="Daum C."/>
            <person name="Ng V."/>
            <person name="Clum A."/>
            <person name="Steindorff A."/>
            <person name="Ohm R.A."/>
            <person name="Martin F."/>
            <person name="Silar P."/>
            <person name="Natvig D.O."/>
            <person name="Lalanne C."/>
            <person name="Gautier V."/>
            <person name="Ament-Velasquez S.L."/>
            <person name="Kruys A."/>
            <person name="Hutchinson M.I."/>
            <person name="Powell A.J."/>
            <person name="Barry K."/>
            <person name="Miller A.N."/>
            <person name="Grigoriev I.V."/>
            <person name="Debuchy R."/>
            <person name="Gladieux P."/>
            <person name="Hiltunen Thoren M."/>
            <person name="Johannesson H."/>
        </authorList>
    </citation>
    <scope>NUCLEOTIDE SEQUENCE</scope>
    <source>
        <strain evidence="2">CBS 958.72</strain>
    </source>
</reference>
<evidence type="ECO:0000313" key="3">
    <source>
        <dbReference type="Proteomes" id="UP001287356"/>
    </source>
</evidence>
<reference evidence="2" key="2">
    <citation type="submission" date="2023-06" db="EMBL/GenBank/DDBJ databases">
        <authorList>
            <consortium name="Lawrence Berkeley National Laboratory"/>
            <person name="Haridas S."/>
            <person name="Hensen N."/>
            <person name="Bonometti L."/>
            <person name="Westerberg I."/>
            <person name="Brannstrom I.O."/>
            <person name="Guillou S."/>
            <person name="Cros-Aarteil S."/>
            <person name="Calhoun S."/>
            <person name="Kuo A."/>
            <person name="Mondo S."/>
            <person name="Pangilinan J."/>
            <person name="Riley R."/>
            <person name="Labutti K."/>
            <person name="Andreopoulos B."/>
            <person name="Lipzen A."/>
            <person name="Chen C."/>
            <person name="Yanf M."/>
            <person name="Daum C."/>
            <person name="Ng V."/>
            <person name="Clum A."/>
            <person name="Steindorff A."/>
            <person name="Ohm R."/>
            <person name="Martin F."/>
            <person name="Silar P."/>
            <person name="Natvig D."/>
            <person name="Lalanne C."/>
            <person name="Gautier V."/>
            <person name="Ament-Velasquez S.L."/>
            <person name="Kruys A."/>
            <person name="Hutchinson M.I."/>
            <person name="Powell A.J."/>
            <person name="Barry K."/>
            <person name="Miller A.N."/>
            <person name="Grigoriev I.V."/>
            <person name="Debuchy R."/>
            <person name="Gladieux P."/>
            <person name="Thoren M.H."/>
            <person name="Johannesson H."/>
        </authorList>
    </citation>
    <scope>NUCLEOTIDE SEQUENCE</scope>
    <source>
        <strain evidence="2">CBS 958.72</strain>
    </source>
</reference>
<evidence type="ECO:0000259" key="1">
    <source>
        <dbReference type="Pfam" id="PF09423"/>
    </source>
</evidence>
<dbReference type="EMBL" id="JAULSN010000004">
    <property type="protein sequence ID" value="KAK3373046.1"/>
    <property type="molecule type" value="Genomic_DNA"/>
</dbReference>
<gene>
    <name evidence="2" type="ORF">B0T24DRAFT_666378</name>
</gene>
<accession>A0AAE0N6Z7</accession>